<comment type="caution">
    <text evidence="2">The sequence shown here is derived from an EMBL/GenBank/DDBJ whole genome shotgun (WGS) entry which is preliminary data.</text>
</comment>
<keyword evidence="1" id="KW-0472">Membrane</keyword>
<reference evidence="3" key="1">
    <citation type="journal article" date="2019" name="Int. J. Syst. Evol. Microbiol.">
        <title>The Global Catalogue of Microorganisms (GCM) 10K type strain sequencing project: providing services to taxonomists for standard genome sequencing and annotation.</title>
        <authorList>
            <consortium name="The Broad Institute Genomics Platform"/>
            <consortium name="The Broad Institute Genome Sequencing Center for Infectious Disease"/>
            <person name="Wu L."/>
            <person name="Ma J."/>
        </authorList>
    </citation>
    <scope>NUCLEOTIDE SEQUENCE [LARGE SCALE GENOMIC DNA]</scope>
    <source>
        <strain evidence="3">CCUG 53270</strain>
    </source>
</reference>
<evidence type="ECO:0000313" key="3">
    <source>
        <dbReference type="Proteomes" id="UP001597180"/>
    </source>
</evidence>
<evidence type="ECO:0000313" key="2">
    <source>
        <dbReference type="EMBL" id="MFD1218767.1"/>
    </source>
</evidence>
<evidence type="ECO:0000256" key="1">
    <source>
        <dbReference type="SAM" id="Phobius"/>
    </source>
</evidence>
<accession>A0ABW3UDS2</accession>
<feature type="transmembrane region" description="Helical" evidence="1">
    <location>
        <begin position="30"/>
        <end position="54"/>
    </location>
</feature>
<dbReference type="EMBL" id="JBHTLU010000005">
    <property type="protein sequence ID" value="MFD1218767.1"/>
    <property type="molecule type" value="Genomic_DNA"/>
</dbReference>
<proteinExistence type="predicted"/>
<dbReference type="RefSeq" id="WP_345587615.1">
    <property type="nucleotide sequence ID" value="NZ_BAABJG010000011.1"/>
</dbReference>
<organism evidence="2 3">
    <name type="scientific">Paenibacillus vulneris</name>
    <dbReference type="NCBI Taxonomy" id="1133364"/>
    <lineage>
        <taxon>Bacteria</taxon>
        <taxon>Bacillati</taxon>
        <taxon>Bacillota</taxon>
        <taxon>Bacilli</taxon>
        <taxon>Bacillales</taxon>
        <taxon>Paenibacillaceae</taxon>
        <taxon>Paenibacillus</taxon>
    </lineage>
</organism>
<protein>
    <submittedName>
        <fullName evidence="2">Uncharacterized protein</fullName>
    </submittedName>
</protein>
<keyword evidence="1" id="KW-1133">Transmembrane helix</keyword>
<dbReference type="Proteomes" id="UP001597180">
    <property type="component" value="Unassembled WGS sequence"/>
</dbReference>
<keyword evidence="1" id="KW-0812">Transmembrane</keyword>
<sequence length="69" mass="8213">MALDRVKKEPEYEEQFVLFSALVEKWMKRALYVLISLLVAMQLLLQIPGLRYYLVKVEQLEGIPYDHSR</sequence>
<name>A0ABW3UDS2_9BACL</name>
<keyword evidence="3" id="KW-1185">Reference proteome</keyword>
<gene>
    <name evidence="2" type="ORF">ACFQ4B_01440</name>
</gene>